<keyword evidence="2" id="KW-0479">Metal-binding</keyword>
<evidence type="ECO:0000259" key="4">
    <source>
        <dbReference type="Pfam" id="PF03328"/>
    </source>
</evidence>
<evidence type="ECO:0000313" key="6">
    <source>
        <dbReference type="Proteomes" id="UP000278962"/>
    </source>
</evidence>
<comment type="caution">
    <text evidence="5">The sequence shown here is derived from an EMBL/GenBank/DDBJ whole genome shotgun (WGS) entry which is preliminary data.</text>
</comment>
<dbReference type="EMBL" id="RBIL01000002">
    <property type="protein sequence ID" value="RKQ87011.1"/>
    <property type="molecule type" value="Genomic_DNA"/>
</dbReference>
<keyword evidence="3" id="KW-0456">Lyase</keyword>
<organism evidence="5 6">
    <name type="scientific">Solirubrobacter pauli</name>
    <dbReference type="NCBI Taxonomy" id="166793"/>
    <lineage>
        <taxon>Bacteria</taxon>
        <taxon>Bacillati</taxon>
        <taxon>Actinomycetota</taxon>
        <taxon>Thermoleophilia</taxon>
        <taxon>Solirubrobacterales</taxon>
        <taxon>Solirubrobacteraceae</taxon>
        <taxon>Solirubrobacter</taxon>
    </lineage>
</organism>
<dbReference type="Pfam" id="PF03328">
    <property type="entry name" value="HpcH_HpaI"/>
    <property type="match status" value="1"/>
</dbReference>
<dbReference type="GO" id="GO:0046872">
    <property type="term" value="F:metal ion binding"/>
    <property type="evidence" value="ECO:0007669"/>
    <property type="project" value="UniProtKB-KW"/>
</dbReference>
<dbReference type="PANTHER" id="PTHR30502">
    <property type="entry name" value="2-KETO-3-DEOXY-L-RHAMNONATE ALDOLASE"/>
    <property type="match status" value="1"/>
</dbReference>
<dbReference type="InterPro" id="IPR005000">
    <property type="entry name" value="Aldolase/citrate-lyase_domain"/>
</dbReference>
<reference evidence="5 6" key="1">
    <citation type="submission" date="2018-10" db="EMBL/GenBank/DDBJ databases">
        <title>Genomic Encyclopedia of Archaeal and Bacterial Type Strains, Phase II (KMG-II): from individual species to whole genera.</title>
        <authorList>
            <person name="Goeker M."/>
        </authorList>
    </citation>
    <scope>NUCLEOTIDE SEQUENCE [LARGE SCALE GENOMIC DNA]</scope>
    <source>
        <strain evidence="5 6">DSM 14954</strain>
    </source>
</reference>
<dbReference type="SUPFAM" id="SSF51621">
    <property type="entry name" value="Phosphoenolpyruvate/pyruvate domain"/>
    <property type="match status" value="1"/>
</dbReference>
<keyword evidence="6" id="KW-1185">Reference proteome</keyword>
<feature type="domain" description="HpcH/HpaI aldolase/citrate lyase" evidence="4">
    <location>
        <begin position="14"/>
        <end position="234"/>
    </location>
</feature>
<dbReference type="AlphaFoldDB" id="A0A660KZ62"/>
<evidence type="ECO:0000256" key="1">
    <source>
        <dbReference type="ARBA" id="ARBA00005568"/>
    </source>
</evidence>
<dbReference type="Proteomes" id="UP000278962">
    <property type="component" value="Unassembled WGS sequence"/>
</dbReference>
<protein>
    <submittedName>
        <fullName evidence="5">2,4-dihydroxyhept-2-enedioate aldolase</fullName>
    </submittedName>
</protein>
<proteinExistence type="inferred from homology"/>
<dbReference type="InterPro" id="IPR040442">
    <property type="entry name" value="Pyrv_kinase-like_dom_sf"/>
</dbReference>
<dbReference type="InterPro" id="IPR015813">
    <property type="entry name" value="Pyrv/PenolPyrv_kinase-like_dom"/>
</dbReference>
<evidence type="ECO:0000256" key="3">
    <source>
        <dbReference type="ARBA" id="ARBA00023239"/>
    </source>
</evidence>
<dbReference type="InterPro" id="IPR050251">
    <property type="entry name" value="HpcH-HpaI_aldolase"/>
</dbReference>
<sequence>MIKRRLAAGEVLVGSFAALGSAVAVEALARAGLDFVIVDLEHGAGDESRVLPQLLAAERGGAHALVRVESTARERTTRALDLGAEGIVAPRVDSAAEADAWAAALRYGAAPGARGVALGTRGAGFGLDPDALDRRPLGVVQIESPAAVAACDGIAGVDGVDVLFVGPSDLSYALGCFRAWDHPELRAATARVVAAAHGAGKAAGTFCPTPAQVPAAIDAGFSLIAVGTDVALLVAGGRTIAASI</sequence>
<name>A0A660KZ62_9ACTN</name>
<gene>
    <name evidence="5" type="ORF">C8N24_5031</name>
</gene>
<dbReference type="GO" id="GO:0016832">
    <property type="term" value="F:aldehyde-lyase activity"/>
    <property type="evidence" value="ECO:0007669"/>
    <property type="project" value="TreeGrafter"/>
</dbReference>
<dbReference type="RefSeq" id="WP_170179394.1">
    <property type="nucleotide sequence ID" value="NZ_RBIL01000002.1"/>
</dbReference>
<dbReference type="PANTHER" id="PTHR30502:SF0">
    <property type="entry name" value="PHOSPHOENOLPYRUVATE CARBOXYLASE FAMILY PROTEIN"/>
    <property type="match status" value="1"/>
</dbReference>
<evidence type="ECO:0000256" key="2">
    <source>
        <dbReference type="ARBA" id="ARBA00022723"/>
    </source>
</evidence>
<accession>A0A660KZ62</accession>
<comment type="similarity">
    <text evidence="1">Belongs to the HpcH/HpaI aldolase family.</text>
</comment>
<evidence type="ECO:0000313" key="5">
    <source>
        <dbReference type="EMBL" id="RKQ87011.1"/>
    </source>
</evidence>
<dbReference type="Gene3D" id="3.20.20.60">
    <property type="entry name" value="Phosphoenolpyruvate-binding domains"/>
    <property type="match status" value="1"/>
</dbReference>
<dbReference type="GO" id="GO:0005737">
    <property type="term" value="C:cytoplasm"/>
    <property type="evidence" value="ECO:0007669"/>
    <property type="project" value="TreeGrafter"/>
</dbReference>